<gene>
    <name evidence="1" type="ORF">METZ01_LOCUS352193</name>
</gene>
<accession>A0A382RNS7</accession>
<protein>
    <submittedName>
        <fullName evidence="1">Uncharacterized protein</fullName>
    </submittedName>
</protein>
<dbReference type="EMBL" id="UINC01123098">
    <property type="protein sequence ID" value="SVC99339.1"/>
    <property type="molecule type" value="Genomic_DNA"/>
</dbReference>
<proteinExistence type="predicted"/>
<sequence>MPVPPLRIRVWQPRFLTAMASSPLISLAVSLTMA</sequence>
<reference evidence="1" key="1">
    <citation type="submission" date="2018-05" db="EMBL/GenBank/DDBJ databases">
        <authorList>
            <person name="Lanie J.A."/>
            <person name="Ng W.-L."/>
            <person name="Kazmierczak K.M."/>
            <person name="Andrzejewski T.M."/>
            <person name="Davidsen T.M."/>
            <person name="Wayne K.J."/>
            <person name="Tettelin H."/>
            <person name="Glass J.I."/>
            <person name="Rusch D."/>
            <person name="Podicherti R."/>
            <person name="Tsui H.-C.T."/>
            <person name="Winkler M.E."/>
        </authorList>
    </citation>
    <scope>NUCLEOTIDE SEQUENCE</scope>
</reference>
<evidence type="ECO:0000313" key="1">
    <source>
        <dbReference type="EMBL" id="SVC99339.1"/>
    </source>
</evidence>
<name>A0A382RNS7_9ZZZZ</name>
<dbReference type="AlphaFoldDB" id="A0A382RNS7"/>
<organism evidence="1">
    <name type="scientific">marine metagenome</name>
    <dbReference type="NCBI Taxonomy" id="408172"/>
    <lineage>
        <taxon>unclassified sequences</taxon>
        <taxon>metagenomes</taxon>
        <taxon>ecological metagenomes</taxon>
    </lineage>
</organism>